<dbReference type="GO" id="GO:0030170">
    <property type="term" value="F:pyridoxal phosphate binding"/>
    <property type="evidence" value="ECO:0007669"/>
    <property type="project" value="InterPro"/>
</dbReference>
<dbReference type="PANTHER" id="PTHR30212">
    <property type="entry name" value="PROTEIN YIIM"/>
    <property type="match status" value="1"/>
</dbReference>
<dbReference type="GO" id="GO:0003824">
    <property type="term" value="F:catalytic activity"/>
    <property type="evidence" value="ECO:0007669"/>
    <property type="project" value="InterPro"/>
</dbReference>
<comment type="caution">
    <text evidence="2">The sequence shown here is derived from an EMBL/GenBank/DDBJ whole genome shotgun (WGS) entry which is preliminary data.</text>
</comment>
<dbReference type="InterPro" id="IPR005302">
    <property type="entry name" value="MoCF_Sase_C"/>
</dbReference>
<evidence type="ECO:0000259" key="1">
    <source>
        <dbReference type="PROSITE" id="PS51340"/>
    </source>
</evidence>
<dbReference type="PROSITE" id="PS51340">
    <property type="entry name" value="MOSC"/>
    <property type="match status" value="1"/>
</dbReference>
<organism evidence="2 3">
    <name type="scientific">Candidatus Kutchimonas denitrificans</name>
    <dbReference type="NCBI Taxonomy" id="3056748"/>
    <lineage>
        <taxon>Bacteria</taxon>
        <taxon>Pseudomonadati</taxon>
        <taxon>Gemmatimonadota</taxon>
        <taxon>Gemmatimonadia</taxon>
        <taxon>Candidatus Palauibacterales</taxon>
        <taxon>Candidatus Palauibacteraceae</taxon>
        <taxon>Candidatus Kutchimonas</taxon>
    </lineage>
</organism>
<dbReference type="Pfam" id="PF03473">
    <property type="entry name" value="MOSC"/>
    <property type="match status" value="1"/>
</dbReference>
<feature type="non-terminal residue" evidence="2">
    <location>
        <position position="197"/>
    </location>
</feature>
<evidence type="ECO:0000313" key="2">
    <source>
        <dbReference type="EMBL" id="NIR74101.1"/>
    </source>
</evidence>
<dbReference type="AlphaFoldDB" id="A0AAE5C824"/>
<reference evidence="2 3" key="1">
    <citation type="submission" date="2020-01" db="EMBL/GenBank/DDBJ databases">
        <title>Genomes assembled from Gulf of Kutch pelagic sediment metagenomes.</title>
        <authorList>
            <person name="Chandrashekar M."/>
            <person name="Mahajan M.S."/>
            <person name="Dave K.J."/>
            <person name="Vatsa P."/>
            <person name="Nathani N.M."/>
        </authorList>
    </citation>
    <scope>NUCLEOTIDE SEQUENCE [LARGE SCALE GENOMIC DNA]</scope>
    <source>
        <strain evidence="2">KS3-K002</strain>
    </source>
</reference>
<dbReference type="Proteomes" id="UP000702544">
    <property type="component" value="Unassembled WGS sequence"/>
</dbReference>
<dbReference type="PANTHER" id="PTHR30212:SF2">
    <property type="entry name" value="PROTEIN YIIM"/>
    <property type="match status" value="1"/>
</dbReference>
<feature type="domain" description="MOSC" evidence="1">
    <location>
        <begin position="28"/>
        <end position="162"/>
    </location>
</feature>
<protein>
    <submittedName>
        <fullName evidence="2">MOSC domain-containing protein</fullName>
    </submittedName>
</protein>
<dbReference type="SUPFAM" id="SSF50800">
    <property type="entry name" value="PK beta-barrel domain-like"/>
    <property type="match status" value="1"/>
</dbReference>
<sequence length="197" mass="22109">MKVETIAVGGPRVVEWKGDEVLTSIFKTPVRGPVRAVKHNLEGDRQSDLAVHGGEYKAVYAYAAEHYPWWERRLGRGLEPANFGENLTISGFVEPDVCIGDLFRIGSAELEAAIPRLPCYKLAIRFGDPAMVKTFTQARRWGIYFRVAAEGEISQGDRVELAEPHPAGVPVYEVARVYAFDRDDEKTIRRLAAHERL</sequence>
<name>A0AAE5C824_9BACT</name>
<evidence type="ECO:0000313" key="3">
    <source>
        <dbReference type="Proteomes" id="UP000702544"/>
    </source>
</evidence>
<dbReference type="GO" id="GO:0030151">
    <property type="term" value="F:molybdenum ion binding"/>
    <property type="evidence" value="ECO:0007669"/>
    <property type="project" value="InterPro"/>
</dbReference>
<dbReference type="EMBL" id="JAACAK010000022">
    <property type="protein sequence ID" value="NIR74101.1"/>
    <property type="molecule type" value="Genomic_DNA"/>
</dbReference>
<proteinExistence type="predicted"/>
<accession>A0AAE5C824</accession>
<dbReference type="InterPro" id="IPR052353">
    <property type="entry name" value="Benzoxazolinone_Detox_Enz"/>
</dbReference>
<gene>
    <name evidence="2" type="ORF">GWO12_03165</name>
</gene>
<dbReference type="Gene3D" id="2.40.33.20">
    <property type="entry name" value="PK beta-barrel domain-like"/>
    <property type="match status" value="1"/>
</dbReference>
<dbReference type="InterPro" id="IPR011037">
    <property type="entry name" value="Pyrv_Knase-like_insert_dom_sf"/>
</dbReference>